<reference evidence="4" key="1">
    <citation type="journal article" date="2019" name="Int. J. Syst. Evol. Microbiol.">
        <title>The Global Catalogue of Microorganisms (GCM) 10K type strain sequencing project: providing services to taxonomists for standard genome sequencing and annotation.</title>
        <authorList>
            <consortium name="The Broad Institute Genomics Platform"/>
            <consortium name="The Broad Institute Genome Sequencing Center for Infectious Disease"/>
            <person name="Wu L."/>
            <person name="Ma J."/>
        </authorList>
    </citation>
    <scope>NUCLEOTIDE SEQUENCE [LARGE SCALE GENOMIC DNA]</scope>
    <source>
        <strain evidence="4">CCM 7435</strain>
    </source>
</reference>
<proteinExistence type="predicted"/>
<evidence type="ECO:0000313" key="4">
    <source>
        <dbReference type="Proteomes" id="UP001597299"/>
    </source>
</evidence>
<evidence type="ECO:0000313" key="3">
    <source>
        <dbReference type="EMBL" id="MFD2139445.1"/>
    </source>
</evidence>
<keyword evidence="2" id="KW-0472">Membrane</keyword>
<keyword evidence="2" id="KW-1133">Transmembrane helix</keyword>
<name>A0ABW4YT51_9HYPH</name>
<feature type="compositionally biased region" description="Low complexity" evidence="1">
    <location>
        <begin position="52"/>
        <end position="103"/>
    </location>
</feature>
<organism evidence="3 4">
    <name type="scientific">Ancylobacter oerskovii</name>
    <dbReference type="NCBI Taxonomy" id="459519"/>
    <lineage>
        <taxon>Bacteria</taxon>
        <taxon>Pseudomonadati</taxon>
        <taxon>Pseudomonadota</taxon>
        <taxon>Alphaproteobacteria</taxon>
        <taxon>Hyphomicrobiales</taxon>
        <taxon>Xanthobacteraceae</taxon>
        <taxon>Ancylobacter</taxon>
    </lineage>
</organism>
<accession>A0ABW4YT51</accession>
<keyword evidence="2" id="KW-0812">Transmembrane</keyword>
<dbReference type="EMBL" id="JBHUHD010000001">
    <property type="protein sequence ID" value="MFD2139445.1"/>
    <property type="molecule type" value="Genomic_DNA"/>
</dbReference>
<protein>
    <submittedName>
        <fullName evidence="3">Uncharacterized protein</fullName>
    </submittedName>
</protein>
<dbReference type="Proteomes" id="UP001597299">
    <property type="component" value="Unassembled WGS sequence"/>
</dbReference>
<gene>
    <name evidence="3" type="ORF">ACFSNC_03450</name>
</gene>
<feature type="region of interest" description="Disordered" evidence="1">
    <location>
        <begin position="205"/>
        <end position="226"/>
    </location>
</feature>
<evidence type="ECO:0000256" key="1">
    <source>
        <dbReference type="SAM" id="MobiDB-lite"/>
    </source>
</evidence>
<feature type="region of interest" description="Disordered" evidence="1">
    <location>
        <begin position="46"/>
        <end position="118"/>
    </location>
</feature>
<feature type="compositionally biased region" description="Low complexity" evidence="1">
    <location>
        <begin position="216"/>
        <end position="226"/>
    </location>
</feature>
<dbReference type="RefSeq" id="WP_213352182.1">
    <property type="nucleotide sequence ID" value="NZ_JAHBGB010000019.1"/>
</dbReference>
<sequence>MTRQFLHGHRASSRATRGTHAAFVGLAAMAGVALAAVPAGAQWIGTPGGSGDSTPPAMSTTPAPAATAPAATAPAPSLSPDGMASDLGSAGLAAPSLSSPSAMPGGGAQPSGDMADCQTNVNKLRGDLESRGNALQAATKKKRPPSELCPLFRNFASSQQKFLSYLRTNKTKCGVPDEVLSKLRENTNGVVGVRDKVCKVAADMQSGGGAAGGGAPPQSSVASGLGLSSGLPGVSANKPGGVFDTLGGSALR</sequence>
<feature type="transmembrane region" description="Helical" evidence="2">
    <location>
        <begin position="21"/>
        <end position="44"/>
    </location>
</feature>
<comment type="caution">
    <text evidence="3">The sequence shown here is derived from an EMBL/GenBank/DDBJ whole genome shotgun (WGS) entry which is preliminary data.</text>
</comment>
<keyword evidence="4" id="KW-1185">Reference proteome</keyword>
<feature type="compositionally biased region" description="Gly residues" evidence="1">
    <location>
        <begin position="206"/>
        <end position="215"/>
    </location>
</feature>
<evidence type="ECO:0000256" key="2">
    <source>
        <dbReference type="SAM" id="Phobius"/>
    </source>
</evidence>